<comment type="caution">
    <text evidence="1">The sequence shown here is derived from an EMBL/GenBank/DDBJ whole genome shotgun (WGS) entry which is preliminary data.</text>
</comment>
<dbReference type="Proteomes" id="UP000622362">
    <property type="component" value="Unassembled WGS sequence"/>
</dbReference>
<name>A0A8I0W7N9_STAEP</name>
<protein>
    <submittedName>
        <fullName evidence="1">Uncharacterized protein</fullName>
    </submittedName>
</protein>
<gene>
    <name evidence="1" type="ORF">I3V53_09485</name>
</gene>
<dbReference type="RefSeq" id="WP_001832823.1">
    <property type="nucleotide sequence ID" value="NZ_CABJAG010000016.1"/>
</dbReference>
<sequence>MAKNTYNESMYQDYIGQQVIFYLFTEKRIIATIKEERRFELLIERKVKYKNSGKIEQKKTILPKSAIIFADLK</sequence>
<evidence type="ECO:0000313" key="2">
    <source>
        <dbReference type="Proteomes" id="UP000622362"/>
    </source>
</evidence>
<dbReference type="AlphaFoldDB" id="A0A8I0W7N9"/>
<reference evidence="1" key="1">
    <citation type="submission" date="2020-11" db="EMBL/GenBank/DDBJ databases">
        <title>Molecular epidemiology and genomic profiles of multidrug-resistant bacteria collected from clinical sources in South Africa.</title>
        <authorList>
            <person name="Asante J."/>
            <person name="Amoako D.G."/>
        </authorList>
    </citation>
    <scope>NUCLEOTIDE SEQUENCE</scope>
    <source>
        <strain evidence="1">C68</strain>
    </source>
</reference>
<evidence type="ECO:0000313" key="1">
    <source>
        <dbReference type="EMBL" id="MBF9304304.1"/>
    </source>
</evidence>
<organism evidence="1 2">
    <name type="scientific">Staphylococcus epidermidis</name>
    <dbReference type="NCBI Taxonomy" id="1282"/>
    <lineage>
        <taxon>Bacteria</taxon>
        <taxon>Bacillati</taxon>
        <taxon>Bacillota</taxon>
        <taxon>Bacilli</taxon>
        <taxon>Bacillales</taxon>
        <taxon>Staphylococcaceae</taxon>
        <taxon>Staphylococcus</taxon>
    </lineage>
</organism>
<accession>A0A8I0W7N9</accession>
<proteinExistence type="predicted"/>
<dbReference type="EMBL" id="JADPYN010000020">
    <property type="protein sequence ID" value="MBF9304304.1"/>
    <property type="molecule type" value="Genomic_DNA"/>
</dbReference>